<evidence type="ECO:0000256" key="1">
    <source>
        <dbReference type="ARBA" id="ARBA00022532"/>
    </source>
</evidence>
<keyword evidence="6" id="KW-1185">Reference proteome</keyword>
<dbReference type="PRINTS" id="PR01798">
    <property type="entry name" value="SCOASYNTHASE"/>
</dbReference>
<evidence type="ECO:0000256" key="3">
    <source>
        <dbReference type="ARBA" id="ARBA00022741"/>
    </source>
</evidence>
<keyword evidence="1" id="KW-0816">Tricarboxylic acid cycle</keyword>
<sequence>MLRVAFRMRGVCQYPPRRAFSTSSRRMADYDCTIDNLRHIDENTRIIYQGFTGQAATSNAKDTIEYGTKVVGGVSPGKGGQVHLDLPVFGTVREAKPHVSAVFVPAQFAAKAIIEAIEAEEVLRTQGRSRLVGPNCPGIIAPDQCRVGIMPFRQSQRGCVGIVSKSGTLSYESVGSTSAAGLGQSFVIAVGGDSMPGTTIVDSLKVFFDHEETEGIVVIGEIGGEQELRAAEMIKEYRRSARHPKPIVAMVAGQTAPRGKTMGHAGAILTARDATAAEKAKALEDAGAVIVPDPGVMGATMKKLLGR</sequence>
<dbReference type="InterPro" id="IPR017440">
    <property type="entry name" value="Cit_synth/succinyl-CoA_lig_AS"/>
</dbReference>
<evidence type="ECO:0000313" key="6">
    <source>
        <dbReference type="Proteomes" id="UP001562357"/>
    </source>
</evidence>
<evidence type="ECO:0000256" key="2">
    <source>
        <dbReference type="ARBA" id="ARBA00022598"/>
    </source>
</evidence>
<keyword evidence="3" id="KW-0547">Nucleotide-binding</keyword>
<dbReference type="InterPro" id="IPR036291">
    <property type="entry name" value="NAD(P)-bd_dom_sf"/>
</dbReference>
<dbReference type="SUPFAM" id="SSF52210">
    <property type="entry name" value="Succinyl-CoA synthetase domains"/>
    <property type="match status" value="1"/>
</dbReference>
<comment type="caution">
    <text evidence="5">The sequence shown here is derived from an EMBL/GenBank/DDBJ whole genome shotgun (WGS) entry which is preliminary data.</text>
</comment>
<dbReference type="Pfam" id="PF02629">
    <property type="entry name" value="CoA_binding"/>
    <property type="match status" value="1"/>
</dbReference>
<dbReference type="InterPro" id="IPR033847">
    <property type="entry name" value="Citrt_syn/SCS-alpha_CS"/>
</dbReference>
<evidence type="ECO:0000259" key="4">
    <source>
        <dbReference type="SMART" id="SM00881"/>
    </source>
</evidence>
<protein>
    <recommendedName>
        <fullName evidence="4">CoA-binding domain-containing protein</fullName>
    </recommendedName>
</protein>
<dbReference type="PANTHER" id="PTHR11117">
    <property type="entry name" value="SUCCINYL-COA LIGASE SUBUNIT ALPHA"/>
    <property type="match status" value="1"/>
</dbReference>
<dbReference type="SMART" id="SM00881">
    <property type="entry name" value="CoA_binding"/>
    <property type="match status" value="1"/>
</dbReference>
<gene>
    <name evidence="5" type="primary">g7469</name>
    <name evidence="5" type="ORF">EsDP_00007469</name>
</gene>
<accession>A0ABQ0D0P7</accession>
<keyword evidence="2" id="KW-0436">Ligase</keyword>
<evidence type="ECO:0000313" key="5">
    <source>
        <dbReference type="EMBL" id="GAB0139257.1"/>
    </source>
</evidence>
<dbReference type="Pfam" id="PF00549">
    <property type="entry name" value="Ligase_CoA"/>
    <property type="match status" value="1"/>
</dbReference>
<feature type="domain" description="CoA-binding" evidence="4">
    <location>
        <begin position="39"/>
        <end position="123"/>
    </location>
</feature>
<dbReference type="PROSITE" id="PS01216">
    <property type="entry name" value="SUCCINYL_COA_LIG_1"/>
    <property type="match status" value="1"/>
</dbReference>
<organism evidence="5 6">
    <name type="scientific">Epichloe bromicola</name>
    <dbReference type="NCBI Taxonomy" id="79588"/>
    <lineage>
        <taxon>Eukaryota</taxon>
        <taxon>Fungi</taxon>
        <taxon>Dikarya</taxon>
        <taxon>Ascomycota</taxon>
        <taxon>Pezizomycotina</taxon>
        <taxon>Sordariomycetes</taxon>
        <taxon>Hypocreomycetidae</taxon>
        <taxon>Hypocreales</taxon>
        <taxon>Clavicipitaceae</taxon>
        <taxon>Epichloe</taxon>
    </lineage>
</organism>
<dbReference type="PROSITE" id="PS00399">
    <property type="entry name" value="SUCCINYL_COA_LIG_2"/>
    <property type="match status" value="1"/>
</dbReference>
<dbReference type="SUPFAM" id="SSF51735">
    <property type="entry name" value="NAD(P)-binding Rossmann-fold domains"/>
    <property type="match status" value="1"/>
</dbReference>
<dbReference type="InterPro" id="IPR005811">
    <property type="entry name" value="SUCC_ACL_C"/>
</dbReference>
<dbReference type="PIRSF" id="PIRSF001553">
    <property type="entry name" value="SucCS_alpha"/>
    <property type="match status" value="1"/>
</dbReference>
<dbReference type="PANTHER" id="PTHR11117:SF6">
    <property type="entry name" value="SYNTHETASE SUBUNIT ALPHA, PUTATIVE (AFU_ORTHOLOGUE AFUA_1G10830)-RELATED"/>
    <property type="match status" value="1"/>
</dbReference>
<name>A0ABQ0D0P7_9HYPO</name>
<dbReference type="InterPro" id="IPR016102">
    <property type="entry name" value="Succinyl-CoA_synth-like"/>
</dbReference>
<dbReference type="EMBL" id="BAAFGZ010001158">
    <property type="protein sequence ID" value="GAB0139257.1"/>
    <property type="molecule type" value="Genomic_DNA"/>
</dbReference>
<proteinExistence type="predicted"/>
<dbReference type="InterPro" id="IPR005810">
    <property type="entry name" value="CoA_lig_alpha"/>
</dbReference>
<reference evidence="6" key="1">
    <citation type="submission" date="2024-06" db="EMBL/GenBank/DDBJ databases">
        <title>Draft Genome Sequences of Epichloe bromicola Strains Isolated from Elymus ciliaris.</title>
        <authorList>
            <consortium name="Epichloe bromicola genome sequencing consortium"/>
            <person name="Miura A."/>
            <person name="Imano S."/>
            <person name="Ashida A."/>
            <person name="Sato I."/>
            <person name="Chiba S."/>
            <person name="Tanaka A."/>
            <person name="Camagna M."/>
            <person name="Takemoto D."/>
        </authorList>
    </citation>
    <scope>NUCLEOTIDE SEQUENCE [LARGE SCALE GENOMIC DNA]</scope>
    <source>
        <strain evidence="6">DP</strain>
    </source>
</reference>
<dbReference type="Proteomes" id="UP001562357">
    <property type="component" value="Unassembled WGS sequence"/>
</dbReference>
<dbReference type="Gene3D" id="3.40.50.261">
    <property type="entry name" value="Succinyl-CoA synthetase domains"/>
    <property type="match status" value="1"/>
</dbReference>
<dbReference type="InterPro" id="IPR003781">
    <property type="entry name" value="CoA-bd"/>
</dbReference>
<dbReference type="Gene3D" id="3.40.50.720">
    <property type="entry name" value="NAD(P)-binding Rossmann-like Domain"/>
    <property type="match status" value="1"/>
</dbReference>